<dbReference type="Proteomes" id="UP000019132">
    <property type="component" value="Unassembled WGS sequence"/>
</dbReference>
<evidence type="ECO:0000259" key="10">
    <source>
        <dbReference type="Pfam" id="PF10243"/>
    </source>
</evidence>
<dbReference type="AlphaFoldDB" id="K3X0Z4"/>
<dbReference type="STRING" id="431595.K3X0Z4"/>
<dbReference type="VEuPathDB" id="FungiDB:PYU1_G010870"/>
<dbReference type="PANTHER" id="PTHR31363:SF0">
    <property type="entry name" value="TRAF3-INTERACTING PROTEIN 1"/>
    <property type="match status" value="1"/>
</dbReference>
<evidence type="ECO:0000256" key="6">
    <source>
        <dbReference type="ARBA" id="ARBA00023212"/>
    </source>
</evidence>
<feature type="region of interest" description="Disordered" evidence="9">
    <location>
        <begin position="359"/>
        <end position="395"/>
    </location>
</feature>
<keyword evidence="5" id="KW-0175">Coiled coil</keyword>
<feature type="compositionally biased region" description="Polar residues" evidence="9">
    <location>
        <begin position="359"/>
        <end position="377"/>
    </location>
</feature>
<dbReference type="eggNOG" id="ENOG502RXSY">
    <property type="taxonomic scope" value="Eukaryota"/>
</dbReference>
<dbReference type="GO" id="GO:0042073">
    <property type="term" value="P:intraciliary transport"/>
    <property type="evidence" value="ECO:0007669"/>
    <property type="project" value="TreeGrafter"/>
</dbReference>
<dbReference type="InParanoid" id="K3X0Z4"/>
<evidence type="ECO:0000256" key="9">
    <source>
        <dbReference type="SAM" id="MobiDB-lite"/>
    </source>
</evidence>
<keyword evidence="3" id="KW-0963">Cytoplasm</keyword>
<organism evidence="11 12">
    <name type="scientific">Globisporangium ultimum (strain ATCC 200006 / CBS 805.95 / DAOM BR144)</name>
    <name type="common">Pythium ultimum</name>
    <dbReference type="NCBI Taxonomy" id="431595"/>
    <lineage>
        <taxon>Eukaryota</taxon>
        <taxon>Sar</taxon>
        <taxon>Stramenopiles</taxon>
        <taxon>Oomycota</taxon>
        <taxon>Peronosporomycetes</taxon>
        <taxon>Pythiales</taxon>
        <taxon>Pythiaceae</taxon>
        <taxon>Globisporangium</taxon>
    </lineage>
</organism>
<dbReference type="GO" id="GO:0005930">
    <property type="term" value="C:axoneme"/>
    <property type="evidence" value="ECO:0007669"/>
    <property type="project" value="UniProtKB-SubCell"/>
</dbReference>
<keyword evidence="12" id="KW-1185">Reference proteome</keyword>
<dbReference type="GO" id="GO:0070507">
    <property type="term" value="P:regulation of microtubule cytoskeleton organization"/>
    <property type="evidence" value="ECO:0007669"/>
    <property type="project" value="TreeGrafter"/>
</dbReference>
<evidence type="ECO:0000256" key="7">
    <source>
        <dbReference type="ARBA" id="ARBA00023273"/>
    </source>
</evidence>
<evidence type="ECO:0000256" key="8">
    <source>
        <dbReference type="ARBA" id="ARBA00043971"/>
    </source>
</evidence>
<comment type="similarity">
    <text evidence="8">Belongs to the TRAF3IP1 family.</text>
</comment>
<dbReference type="GO" id="GO:0008017">
    <property type="term" value="F:microtubule binding"/>
    <property type="evidence" value="ECO:0007669"/>
    <property type="project" value="InterPro"/>
</dbReference>
<dbReference type="GO" id="GO:0030992">
    <property type="term" value="C:intraciliary transport particle B"/>
    <property type="evidence" value="ECO:0007669"/>
    <property type="project" value="TreeGrafter"/>
</dbReference>
<dbReference type="EMBL" id="GL376590">
    <property type="status" value="NOT_ANNOTATED_CDS"/>
    <property type="molecule type" value="Genomic_DNA"/>
</dbReference>
<evidence type="ECO:0000256" key="5">
    <source>
        <dbReference type="ARBA" id="ARBA00023054"/>
    </source>
</evidence>
<evidence type="ECO:0000256" key="1">
    <source>
        <dbReference type="ARBA" id="ARBA00004120"/>
    </source>
</evidence>
<dbReference type="InterPro" id="IPR042576">
    <property type="entry name" value="TRAF3IP1_N_sf"/>
</dbReference>
<comment type="subcellular location">
    <subcellularLocation>
        <location evidence="2">Cytoplasm</location>
        <location evidence="2">Cytoskeleton</location>
        <location evidence="2">Cilium axoneme</location>
    </subcellularLocation>
    <subcellularLocation>
        <location evidence="1">Cytoplasm</location>
        <location evidence="1">Cytoskeleton</location>
        <location evidence="1">Cilium basal body</location>
    </subcellularLocation>
</comment>
<keyword evidence="4" id="KW-0970">Cilium biogenesis/degradation</keyword>
<evidence type="ECO:0000256" key="4">
    <source>
        <dbReference type="ARBA" id="ARBA00022794"/>
    </source>
</evidence>
<keyword evidence="7" id="KW-0966">Cell projection</keyword>
<dbReference type="GO" id="GO:0036064">
    <property type="term" value="C:ciliary basal body"/>
    <property type="evidence" value="ECO:0007669"/>
    <property type="project" value="TreeGrafter"/>
</dbReference>
<dbReference type="GO" id="GO:0060271">
    <property type="term" value="P:cilium assembly"/>
    <property type="evidence" value="ECO:0007669"/>
    <property type="project" value="TreeGrafter"/>
</dbReference>
<evidence type="ECO:0000313" key="11">
    <source>
        <dbReference type="EnsemblProtists" id="PYU1_T010893"/>
    </source>
</evidence>
<dbReference type="InterPro" id="IPR018799">
    <property type="entry name" value="TRAF3IP1"/>
</dbReference>
<dbReference type="HOGENOM" id="CLU_614668_0_0_1"/>
<reference evidence="12" key="2">
    <citation type="submission" date="2010-04" db="EMBL/GenBank/DDBJ databases">
        <authorList>
            <person name="Buell R."/>
            <person name="Hamilton J."/>
            <person name="Hostetler J."/>
        </authorList>
    </citation>
    <scope>NUCLEOTIDE SEQUENCE [LARGE SCALE GENOMIC DNA]</scope>
    <source>
        <strain evidence="12">DAOM:BR144</strain>
    </source>
</reference>
<evidence type="ECO:0000313" key="12">
    <source>
        <dbReference type="Proteomes" id="UP000019132"/>
    </source>
</evidence>
<dbReference type="EnsemblProtists" id="PYU1_T010893">
    <property type="protein sequence ID" value="PYU1_T010893"/>
    <property type="gene ID" value="PYU1_G010870"/>
</dbReference>
<keyword evidence="6" id="KW-0206">Cytoskeleton</keyword>
<feature type="domain" description="TRAF3-interacting protein 1 N-terminal" evidence="10">
    <location>
        <begin position="8"/>
        <end position="122"/>
    </location>
</feature>
<reference evidence="11" key="3">
    <citation type="submission" date="2015-02" db="UniProtKB">
        <authorList>
            <consortium name="EnsemblProtists"/>
        </authorList>
    </citation>
    <scope>IDENTIFICATION</scope>
    <source>
        <strain evidence="11">DAOM BR144</strain>
    </source>
</reference>
<evidence type="ECO:0000256" key="3">
    <source>
        <dbReference type="ARBA" id="ARBA00022490"/>
    </source>
</evidence>
<dbReference type="PANTHER" id="PTHR31363">
    <property type="entry name" value="TRAF3-INTERACTING PROTEIN 1"/>
    <property type="match status" value="1"/>
</dbReference>
<accession>K3X0Z4</accession>
<dbReference type="Gene3D" id="1.10.418.50">
    <property type="entry name" value="Microtubule-binding protein MIP-T3"/>
    <property type="match status" value="1"/>
</dbReference>
<proteinExistence type="inferred from homology"/>
<dbReference type="Pfam" id="PF10243">
    <property type="entry name" value="MIP-T3"/>
    <property type="match status" value="1"/>
</dbReference>
<dbReference type="InterPro" id="IPR040468">
    <property type="entry name" value="TRAF3IP1_N"/>
</dbReference>
<reference evidence="12" key="1">
    <citation type="journal article" date="2010" name="Genome Biol.">
        <title>Genome sequence of the necrotrophic plant pathogen Pythium ultimum reveals original pathogenicity mechanisms and effector repertoire.</title>
        <authorList>
            <person name="Levesque C.A."/>
            <person name="Brouwer H."/>
            <person name="Cano L."/>
            <person name="Hamilton J.P."/>
            <person name="Holt C."/>
            <person name="Huitema E."/>
            <person name="Raffaele S."/>
            <person name="Robideau G.P."/>
            <person name="Thines M."/>
            <person name="Win J."/>
            <person name="Zerillo M.M."/>
            <person name="Beakes G.W."/>
            <person name="Boore J.L."/>
            <person name="Busam D."/>
            <person name="Dumas B."/>
            <person name="Ferriera S."/>
            <person name="Fuerstenberg S.I."/>
            <person name="Gachon C.M."/>
            <person name="Gaulin E."/>
            <person name="Govers F."/>
            <person name="Grenville-Briggs L."/>
            <person name="Horner N."/>
            <person name="Hostetler J."/>
            <person name="Jiang R.H."/>
            <person name="Johnson J."/>
            <person name="Krajaejun T."/>
            <person name="Lin H."/>
            <person name="Meijer H.J."/>
            <person name="Moore B."/>
            <person name="Morris P."/>
            <person name="Phuntmart V."/>
            <person name="Puiu D."/>
            <person name="Shetty J."/>
            <person name="Stajich J.E."/>
            <person name="Tripathy S."/>
            <person name="Wawra S."/>
            <person name="van West P."/>
            <person name="Whitty B.R."/>
            <person name="Coutinho P.M."/>
            <person name="Henrissat B."/>
            <person name="Martin F."/>
            <person name="Thomas P.D."/>
            <person name="Tyler B.M."/>
            <person name="De Vries R.P."/>
            <person name="Kamoun S."/>
            <person name="Yandell M."/>
            <person name="Tisserat N."/>
            <person name="Buell C.R."/>
        </authorList>
    </citation>
    <scope>NUCLEOTIDE SEQUENCE</scope>
    <source>
        <strain evidence="12">DAOM:BR144</strain>
    </source>
</reference>
<sequence length="446" mass="49102">MSALESLVEKTYQALLTVVQTTALSRKVLFRPPFTFLHKLLVETLADYDIFTYQQLEFAELVTKEDKAAFLTRAIAFVTFAMANINSKRISCLLLVSPIKVLAGVAVEDTHEFLLQLCEVCKSPDREAKDTAVHDVVAKGDVQLYTSGVTFRKGLLLIQAIVRSFIKRRIGKRKLLQNGTRSSFSAFPISMNVGTRFLKELADGRVYDGMIKEVNNTTYILGYEQDAAARDEVDEIEMKIILEESYRLNLLKERMAATTSAADDADILLTGLPDLSLPLNELESSVPQSKSKLVNRVSSRDSATILTPHRSKPSLLRSQSQRIQPDPFVSFVSPGAEGGIASAVRREKMEPTLATLISNNDETCEQNPDSPSLTTPGDSFVGQEGESSGDAEKPWQASLKKMLAIGQEPESRAVTPLAKSLKKLAIPSQEFALTPEASTSKSFTTM</sequence>
<protein>
    <recommendedName>
        <fullName evidence="10">TRAF3-interacting protein 1 N-terminal domain-containing protein</fullName>
    </recommendedName>
</protein>
<name>K3X0Z4_GLOUD</name>
<evidence type="ECO:0000256" key="2">
    <source>
        <dbReference type="ARBA" id="ARBA00004430"/>
    </source>
</evidence>